<evidence type="ECO:0000313" key="8">
    <source>
        <dbReference type="EMBL" id="HIP88945.1"/>
    </source>
</evidence>
<comment type="subcellular location">
    <subcellularLocation>
        <location evidence="1">Membrane</location>
        <topology evidence="1">Multi-pass membrane protein</topology>
    </subcellularLocation>
</comment>
<feature type="transmembrane region" description="Helical" evidence="5">
    <location>
        <begin position="79"/>
        <end position="101"/>
    </location>
</feature>
<evidence type="ECO:0000313" key="7">
    <source>
        <dbReference type="EMBL" id="HIP75101.1"/>
    </source>
</evidence>
<dbReference type="InterPro" id="IPR013525">
    <property type="entry name" value="ABC2_TM"/>
</dbReference>
<proteinExistence type="predicted"/>
<evidence type="ECO:0000256" key="2">
    <source>
        <dbReference type="ARBA" id="ARBA00022692"/>
    </source>
</evidence>
<gene>
    <name evidence="7" type="ORF">EYH13_02935</name>
    <name evidence="8" type="ORF">EYH24_03095</name>
</gene>
<evidence type="ECO:0000256" key="4">
    <source>
        <dbReference type="ARBA" id="ARBA00023136"/>
    </source>
</evidence>
<keyword evidence="2 5" id="KW-0812">Transmembrane</keyword>
<comment type="caution">
    <text evidence="7">The sequence shown here is derived from an EMBL/GenBank/DDBJ whole genome shotgun (WGS) entry which is preliminary data.</text>
</comment>
<evidence type="ECO:0000256" key="1">
    <source>
        <dbReference type="ARBA" id="ARBA00004141"/>
    </source>
</evidence>
<dbReference type="Pfam" id="PF01061">
    <property type="entry name" value="ABC2_membrane"/>
    <property type="match status" value="1"/>
</dbReference>
<dbReference type="Proteomes" id="UP000649326">
    <property type="component" value="Unassembled WGS sequence"/>
</dbReference>
<protein>
    <recommendedName>
        <fullName evidence="6">ABC-2 type transporter transmembrane domain-containing protein</fullName>
    </recommendedName>
</protein>
<evidence type="ECO:0000313" key="9">
    <source>
        <dbReference type="Proteomes" id="UP000649326"/>
    </source>
</evidence>
<dbReference type="Proteomes" id="UP000653692">
    <property type="component" value="Unassembled WGS sequence"/>
</dbReference>
<dbReference type="EMBL" id="DQUR01000105">
    <property type="protein sequence ID" value="HIP88945.1"/>
    <property type="molecule type" value="Genomic_DNA"/>
</dbReference>
<reference evidence="7" key="1">
    <citation type="journal article" date="2020" name="ISME J.">
        <title>Gammaproteobacteria mediating utilization of methyl-, sulfur- and petroleum organic compounds in deep ocean hydrothermal plumes.</title>
        <authorList>
            <person name="Zhou Z."/>
            <person name="Liu Y."/>
            <person name="Pan J."/>
            <person name="Cron B.R."/>
            <person name="Toner B.M."/>
            <person name="Anantharaman K."/>
            <person name="Breier J.A."/>
            <person name="Dick G.J."/>
            <person name="Li M."/>
        </authorList>
    </citation>
    <scope>NUCLEOTIDE SEQUENCE</scope>
    <source>
        <strain evidence="7">SZUA-1451</strain>
        <strain evidence="8">SZUA-1476</strain>
    </source>
</reference>
<dbReference type="AlphaFoldDB" id="A0A832ZBM8"/>
<evidence type="ECO:0000256" key="3">
    <source>
        <dbReference type="ARBA" id="ARBA00022989"/>
    </source>
</evidence>
<dbReference type="GO" id="GO:0016020">
    <property type="term" value="C:membrane"/>
    <property type="evidence" value="ECO:0007669"/>
    <property type="project" value="UniProtKB-SubCell"/>
</dbReference>
<keyword evidence="4 5" id="KW-0472">Membrane</keyword>
<name>A0A832ZBM8_9EURY</name>
<organism evidence="7 9">
    <name type="scientific">Thermococcus paralvinellae</name>
    <dbReference type="NCBI Taxonomy" id="582419"/>
    <lineage>
        <taxon>Archaea</taxon>
        <taxon>Methanobacteriati</taxon>
        <taxon>Methanobacteriota</taxon>
        <taxon>Thermococci</taxon>
        <taxon>Thermococcales</taxon>
        <taxon>Thermococcaceae</taxon>
        <taxon>Thermococcus</taxon>
    </lineage>
</organism>
<keyword evidence="3 5" id="KW-1133">Transmembrane helix</keyword>
<evidence type="ECO:0000259" key="6">
    <source>
        <dbReference type="Pfam" id="PF01061"/>
    </source>
</evidence>
<accession>A0A832ZBM8</accession>
<feature type="transmembrane region" description="Helical" evidence="5">
    <location>
        <begin position="20"/>
        <end position="38"/>
    </location>
</feature>
<dbReference type="EMBL" id="DQUG01000123">
    <property type="protein sequence ID" value="HIP75101.1"/>
    <property type="molecule type" value="Genomic_DNA"/>
</dbReference>
<evidence type="ECO:0000256" key="5">
    <source>
        <dbReference type="SAM" id="Phobius"/>
    </source>
</evidence>
<sequence length="107" mass="11754">MLSSLMIWPLSKGQNPNLSVAVSGIIMLPMMFLSTVFYPKEVFEGNKLLSLVVSINPMTHTSDLTRNFIYEVPISSSTVVASLIYLMSLTLIALILGLSGFTRALEK</sequence>
<dbReference type="GO" id="GO:0140359">
    <property type="term" value="F:ABC-type transporter activity"/>
    <property type="evidence" value="ECO:0007669"/>
    <property type="project" value="InterPro"/>
</dbReference>
<feature type="domain" description="ABC-2 type transporter transmembrane" evidence="6">
    <location>
        <begin position="13"/>
        <end position="67"/>
    </location>
</feature>